<dbReference type="CDD" id="cd05117">
    <property type="entry name" value="STKc_CAMK"/>
    <property type="match status" value="1"/>
</dbReference>
<dbReference type="STRING" id="196109.A0A136JE60"/>
<evidence type="ECO:0000256" key="3">
    <source>
        <dbReference type="ARBA" id="ARBA00022840"/>
    </source>
</evidence>
<dbReference type="InterPro" id="IPR008271">
    <property type="entry name" value="Ser/Thr_kinase_AS"/>
</dbReference>
<evidence type="ECO:0000256" key="4">
    <source>
        <dbReference type="PROSITE-ProRule" id="PRU10141"/>
    </source>
</evidence>
<dbReference type="PROSITE" id="PS50011">
    <property type="entry name" value="PROTEIN_KINASE_DOM"/>
    <property type="match status" value="1"/>
</dbReference>
<dbReference type="FunCoup" id="A0A136JE60">
    <property type="interactions" value="424"/>
</dbReference>
<sequence>MAPREKSQLKRGRESAGSHDEDLSKKPRRSERISHTATNSNNKNDEHLKTPVTKNRQKLPSPVTNLESSEELRKEATVEPPEGRPSQITHQSPDDSLSQHGFSSPPQDTQAFAASQFVDPDAALSEEVADEAQEGVWGYLLPLDTRYGRCVVLKKRSSCPLPETVGLTKTVKQSNTTTPISEESTYEESKVGGVPAGGYLIGRHPECDIVVDDPVVSNRHCLLFTENKGADTVTILEDLSSNGTFVNEAIVGRNQRRELQELDEIAVNDKARFIFRYPRSRSSSGFLQQYTLLERLGKGHFAEVFLCVEKSTGSRFAVKVFAKTPGMEDRSKTDGLQQEIAVLMSVAHPNVLCLKDTFNEKKAVYLVLELAPEGELFNHIVMKSKLSEDATRFLFKQLFQGIKYLHDRNIVHRDIKPENILLVDKDLHVKLADFGLAKIIGEESFTTTLCGTPSYVAPEILAEGRHRKYTKAVDVWSLGVVLYICLCGFPPFSDELFSREFPYTLSQQIKNGRFDYPSPYWDSVGDPALDLIDCMLVVDPEKRYTVDQCLEHPWLTQKAPGVADSTDGLVAGIGGLEVHRRGIVRERTLLSSINSVEVTRQIDLPKSRKLKVYEKNPSAGDKTDVKPGEARPADQRTANEFMELGGKGDQQLFGDDSTSFYTKEEAEQAKGLTKSNGQH</sequence>
<comment type="similarity">
    <text evidence="1">Belongs to the protein kinase superfamily. CAMK Ser/Thr protein kinase family. CHEK2 subfamily.</text>
</comment>
<dbReference type="Gene3D" id="2.60.200.20">
    <property type="match status" value="1"/>
</dbReference>
<feature type="region of interest" description="Disordered" evidence="5">
    <location>
        <begin position="615"/>
        <end position="679"/>
    </location>
</feature>
<organism evidence="8 9">
    <name type="scientific">Microdochium bolleyi</name>
    <dbReference type="NCBI Taxonomy" id="196109"/>
    <lineage>
        <taxon>Eukaryota</taxon>
        <taxon>Fungi</taxon>
        <taxon>Dikarya</taxon>
        <taxon>Ascomycota</taxon>
        <taxon>Pezizomycotina</taxon>
        <taxon>Sordariomycetes</taxon>
        <taxon>Xylariomycetidae</taxon>
        <taxon>Xylariales</taxon>
        <taxon>Microdochiaceae</taxon>
        <taxon>Microdochium</taxon>
    </lineage>
</organism>
<dbReference type="AlphaFoldDB" id="A0A136JE60"/>
<evidence type="ECO:0000259" key="7">
    <source>
        <dbReference type="PROSITE" id="PS50011"/>
    </source>
</evidence>
<dbReference type="FunFam" id="1.10.510.10:FF:001380">
    <property type="entry name" value="Checkpoint kinase 2-like protein"/>
    <property type="match status" value="1"/>
</dbReference>
<keyword evidence="3 4" id="KW-0067">ATP-binding</keyword>
<feature type="compositionally biased region" description="Basic and acidic residues" evidence="5">
    <location>
        <begin position="621"/>
        <end position="634"/>
    </location>
</feature>
<feature type="binding site" evidence="4">
    <location>
        <position position="319"/>
    </location>
    <ligand>
        <name>ATP</name>
        <dbReference type="ChEBI" id="CHEBI:30616"/>
    </ligand>
</feature>
<keyword evidence="8" id="KW-0808">Transferase</keyword>
<dbReference type="Pfam" id="PF00069">
    <property type="entry name" value="Pkinase"/>
    <property type="match status" value="1"/>
</dbReference>
<evidence type="ECO:0000256" key="2">
    <source>
        <dbReference type="ARBA" id="ARBA00022741"/>
    </source>
</evidence>
<dbReference type="InterPro" id="IPR017441">
    <property type="entry name" value="Protein_kinase_ATP_BS"/>
</dbReference>
<evidence type="ECO:0000259" key="6">
    <source>
        <dbReference type="PROSITE" id="PS50006"/>
    </source>
</evidence>
<dbReference type="OrthoDB" id="407410at2759"/>
<dbReference type="InterPro" id="IPR011009">
    <property type="entry name" value="Kinase-like_dom_sf"/>
</dbReference>
<dbReference type="Gene3D" id="1.10.510.10">
    <property type="entry name" value="Transferase(Phosphotransferase) domain 1"/>
    <property type="match status" value="1"/>
</dbReference>
<keyword evidence="9" id="KW-1185">Reference proteome</keyword>
<name>A0A136JE60_9PEZI</name>
<dbReference type="InterPro" id="IPR000719">
    <property type="entry name" value="Prot_kinase_dom"/>
</dbReference>
<dbReference type="GO" id="GO:0004672">
    <property type="term" value="F:protein kinase activity"/>
    <property type="evidence" value="ECO:0007669"/>
    <property type="project" value="InterPro"/>
</dbReference>
<dbReference type="PANTHER" id="PTHR24347">
    <property type="entry name" value="SERINE/THREONINE-PROTEIN KINASE"/>
    <property type="match status" value="1"/>
</dbReference>
<dbReference type="Pfam" id="PF00498">
    <property type="entry name" value="FHA"/>
    <property type="match status" value="1"/>
</dbReference>
<reference evidence="9" key="1">
    <citation type="submission" date="2016-02" db="EMBL/GenBank/DDBJ databases">
        <title>Draft genome sequence of Microdochium bolleyi, a fungal endophyte of beachgrass.</title>
        <authorList>
            <consortium name="DOE Joint Genome Institute"/>
            <person name="David A.S."/>
            <person name="May G."/>
            <person name="Haridas S."/>
            <person name="Lim J."/>
            <person name="Wang M."/>
            <person name="Labutti K."/>
            <person name="Lipzen A."/>
            <person name="Barry K."/>
            <person name="Grigoriev I.V."/>
        </authorList>
    </citation>
    <scope>NUCLEOTIDE SEQUENCE [LARGE SCALE GENOMIC DNA]</scope>
    <source>
        <strain evidence="9">J235TASD1</strain>
    </source>
</reference>
<dbReference type="SMART" id="SM00240">
    <property type="entry name" value="FHA"/>
    <property type="match status" value="1"/>
</dbReference>
<dbReference type="InParanoid" id="A0A136JE60"/>
<dbReference type="Proteomes" id="UP000070501">
    <property type="component" value="Unassembled WGS sequence"/>
</dbReference>
<keyword evidence="2 4" id="KW-0547">Nucleotide-binding</keyword>
<dbReference type="PROSITE" id="PS50006">
    <property type="entry name" value="FHA_DOMAIN"/>
    <property type="match status" value="1"/>
</dbReference>
<gene>
    <name evidence="8" type="ORF">Micbo1qcDRAFT_157342</name>
</gene>
<feature type="compositionally biased region" description="Basic and acidic residues" evidence="5">
    <location>
        <begin position="1"/>
        <end position="34"/>
    </location>
</feature>
<feature type="compositionally biased region" description="Polar residues" evidence="5">
    <location>
        <begin position="86"/>
        <end position="108"/>
    </location>
</feature>
<dbReference type="InterPro" id="IPR000253">
    <property type="entry name" value="FHA_dom"/>
</dbReference>
<dbReference type="EMBL" id="KQ964246">
    <property type="protein sequence ID" value="KXJ95416.1"/>
    <property type="molecule type" value="Genomic_DNA"/>
</dbReference>
<keyword evidence="8" id="KW-0418">Kinase</keyword>
<dbReference type="PROSITE" id="PS00108">
    <property type="entry name" value="PROTEIN_KINASE_ST"/>
    <property type="match status" value="1"/>
</dbReference>
<evidence type="ECO:0000256" key="5">
    <source>
        <dbReference type="SAM" id="MobiDB-lite"/>
    </source>
</evidence>
<dbReference type="SUPFAM" id="SSF49879">
    <property type="entry name" value="SMAD/FHA domain"/>
    <property type="match status" value="1"/>
</dbReference>
<dbReference type="SMART" id="SM00220">
    <property type="entry name" value="S_TKc"/>
    <property type="match status" value="1"/>
</dbReference>
<protein>
    <submittedName>
        <fullName evidence="8">Kinase-like domain-containing protein</fullName>
    </submittedName>
</protein>
<evidence type="ECO:0000256" key="1">
    <source>
        <dbReference type="ARBA" id="ARBA00005575"/>
    </source>
</evidence>
<accession>A0A136JE60</accession>
<evidence type="ECO:0000313" key="9">
    <source>
        <dbReference type="Proteomes" id="UP000070501"/>
    </source>
</evidence>
<dbReference type="FunFam" id="3.30.200.20:FF:000841">
    <property type="entry name" value="Checkpoint kinase 2-like protein"/>
    <property type="match status" value="1"/>
</dbReference>
<dbReference type="SUPFAM" id="SSF56112">
    <property type="entry name" value="Protein kinase-like (PK-like)"/>
    <property type="match status" value="1"/>
</dbReference>
<feature type="domain" description="Protein kinase" evidence="7">
    <location>
        <begin position="290"/>
        <end position="555"/>
    </location>
</feature>
<dbReference type="InterPro" id="IPR008984">
    <property type="entry name" value="SMAD_FHA_dom_sf"/>
</dbReference>
<evidence type="ECO:0000313" key="8">
    <source>
        <dbReference type="EMBL" id="KXJ95416.1"/>
    </source>
</evidence>
<feature type="region of interest" description="Disordered" evidence="5">
    <location>
        <begin position="1"/>
        <end position="108"/>
    </location>
</feature>
<feature type="domain" description="FHA" evidence="6">
    <location>
        <begin position="199"/>
        <end position="251"/>
    </location>
</feature>
<proteinExistence type="inferred from homology"/>
<dbReference type="PROSITE" id="PS00107">
    <property type="entry name" value="PROTEIN_KINASE_ATP"/>
    <property type="match status" value="1"/>
</dbReference>
<dbReference type="GO" id="GO:0005524">
    <property type="term" value="F:ATP binding"/>
    <property type="evidence" value="ECO:0007669"/>
    <property type="project" value="UniProtKB-UniRule"/>
</dbReference>